<accession>A0A7W6FJM3</accession>
<comment type="caution">
    <text evidence="7">The sequence shown here is derived from an EMBL/GenBank/DDBJ whole genome shotgun (WGS) entry which is preliminary data.</text>
</comment>
<keyword evidence="1" id="KW-0540">Nuclease</keyword>
<reference evidence="7 10" key="2">
    <citation type="submission" date="2020-08" db="EMBL/GenBank/DDBJ databases">
        <title>Genomic Encyclopedia of Type Strains, Phase IV (KMG-IV): sequencing the most valuable type-strain genomes for metagenomic binning, comparative biology and taxonomic classification.</title>
        <authorList>
            <person name="Goeker M."/>
        </authorList>
    </citation>
    <scope>NUCLEOTIDE SEQUENCE [LARGE SCALE GENOMIC DNA]</scope>
    <source>
        <strain evidence="7 10">DSM 19331</strain>
    </source>
</reference>
<name>A0A7W6FJM3_9HYPH</name>
<dbReference type="SUPFAM" id="SSF52980">
    <property type="entry name" value="Restriction endonuclease-like"/>
    <property type="match status" value="1"/>
</dbReference>
<dbReference type="Proteomes" id="UP000272004">
    <property type="component" value="Unassembled WGS sequence"/>
</dbReference>
<comment type="similarity">
    <text evidence="6">Belongs to the Vsr family.</text>
</comment>
<dbReference type="CDD" id="cd00221">
    <property type="entry name" value="Vsr"/>
    <property type="match status" value="1"/>
</dbReference>
<dbReference type="Pfam" id="PF03852">
    <property type="entry name" value="Vsr"/>
    <property type="match status" value="1"/>
</dbReference>
<evidence type="ECO:0000256" key="1">
    <source>
        <dbReference type="ARBA" id="ARBA00022722"/>
    </source>
</evidence>
<evidence type="ECO:0000256" key="3">
    <source>
        <dbReference type="ARBA" id="ARBA00022763"/>
    </source>
</evidence>
<keyword evidence="3" id="KW-0227">DNA damage</keyword>
<organism evidence="7 10">
    <name type="scientific">Rhizobium fabae</name>
    <dbReference type="NCBI Taxonomy" id="573179"/>
    <lineage>
        <taxon>Bacteria</taxon>
        <taxon>Pseudomonadati</taxon>
        <taxon>Pseudomonadota</taxon>
        <taxon>Alphaproteobacteria</taxon>
        <taxon>Hyphomicrobiales</taxon>
        <taxon>Rhizobiaceae</taxon>
        <taxon>Rhizobium/Agrobacterium group</taxon>
        <taxon>Rhizobium</taxon>
    </lineage>
</organism>
<dbReference type="EMBL" id="RJJU01000008">
    <property type="protein sequence ID" value="RUM11843.1"/>
    <property type="molecule type" value="Genomic_DNA"/>
</dbReference>
<dbReference type="Gene3D" id="3.40.960.10">
    <property type="entry name" value="VSR Endonuclease"/>
    <property type="match status" value="1"/>
</dbReference>
<protein>
    <submittedName>
        <fullName evidence="7">DNA mismatch endonuclease (Patch repair protein)</fullName>
        <ecNumber evidence="7">3.1.-.-</ecNumber>
    </submittedName>
    <submittedName>
        <fullName evidence="8">DNA mismatch endonuclease Vsr</fullName>
    </submittedName>
</protein>
<dbReference type="NCBIfam" id="TIGR00632">
    <property type="entry name" value="vsr"/>
    <property type="match status" value="1"/>
</dbReference>
<proteinExistence type="inferred from homology"/>
<dbReference type="EMBL" id="JACIDG010000006">
    <property type="protein sequence ID" value="MBB3915576.1"/>
    <property type="molecule type" value="Genomic_DNA"/>
</dbReference>
<evidence type="ECO:0000256" key="5">
    <source>
        <dbReference type="ARBA" id="ARBA00023204"/>
    </source>
</evidence>
<dbReference type="GO" id="GO:0016787">
    <property type="term" value="F:hydrolase activity"/>
    <property type="evidence" value="ECO:0007669"/>
    <property type="project" value="UniProtKB-KW"/>
</dbReference>
<keyword evidence="4 7" id="KW-0378">Hydrolase</keyword>
<keyword evidence="9" id="KW-1185">Reference proteome</keyword>
<keyword evidence="2 7" id="KW-0255">Endonuclease</keyword>
<dbReference type="EC" id="3.1.-.-" evidence="7"/>
<dbReference type="InterPro" id="IPR004603">
    <property type="entry name" value="DNA_mismatch_endonuc_vsr"/>
</dbReference>
<keyword evidence="5" id="KW-0234">DNA repair</keyword>
<evidence type="ECO:0000256" key="4">
    <source>
        <dbReference type="ARBA" id="ARBA00022801"/>
    </source>
</evidence>
<dbReference type="AlphaFoldDB" id="A0A7W6FJM3"/>
<reference evidence="8 9" key="1">
    <citation type="submission" date="2018-11" db="EMBL/GenBank/DDBJ databases">
        <authorList>
            <person name="Huo Y."/>
        </authorList>
    </citation>
    <scope>NUCLEOTIDE SEQUENCE [LARGE SCALE GENOMIC DNA]</scope>
    <source>
        <strain evidence="8 9">CCBAU 33202</strain>
    </source>
</reference>
<dbReference type="GO" id="GO:0004519">
    <property type="term" value="F:endonuclease activity"/>
    <property type="evidence" value="ECO:0007669"/>
    <property type="project" value="UniProtKB-KW"/>
</dbReference>
<evidence type="ECO:0000313" key="7">
    <source>
        <dbReference type="EMBL" id="MBB3915576.1"/>
    </source>
</evidence>
<dbReference type="InterPro" id="IPR011335">
    <property type="entry name" value="Restrct_endonuc-II-like"/>
</dbReference>
<evidence type="ECO:0000256" key="6">
    <source>
        <dbReference type="ARBA" id="ARBA00029466"/>
    </source>
</evidence>
<dbReference type="GO" id="GO:0006298">
    <property type="term" value="P:mismatch repair"/>
    <property type="evidence" value="ECO:0007669"/>
    <property type="project" value="InterPro"/>
</dbReference>
<dbReference type="RefSeq" id="WP_126826793.1">
    <property type="nucleotide sequence ID" value="NZ_JACIDG010000006.1"/>
</dbReference>
<sequence>MADIVSPEKRSAMMAGIRGKDTKPEIAIRKALFALGWRYRIHDRRLPGKPDMVFPKRKAVIFIEGCFWHGHDCHLFKMPSSRPDFWHTKIDSNRQRDVRVRIELQKLGWRYLTVWECALKGRTRLPFPALIDTIVEWLESAKPMGEIEGVRDGAG</sequence>
<evidence type="ECO:0000256" key="2">
    <source>
        <dbReference type="ARBA" id="ARBA00022759"/>
    </source>
</evidence>
<dbReference type="Proteomes" id="UP000545490">
    <property type="component" value="Unassembled WGS sequence"/>
</dbReference>
<evidence type="ECO:0000313" key="9">
    <source>
        <dbReference type="Proteomes" id="UP000272004"/>
    </source>
</evidence>
<evidence type="ECO:0000313" key="10">
    <source>
        <dbReference type="Proteomes" id="UP000545490"/>
    </source>
</evidence>
<evidence type="ECO:0000313" key="8">
    <source>
        <dbReference type="EMBL" id="RUM11843.1"/>
    </source>
</evidence>
<gene>
    <name evidence="8" type="primary">vsr</name>
    <name evidence="8" type="ORF">EFB14_15760</name>
    <name evidence="7" type="ORF">GGQ65_002866</name>
</gene>